<dbReference type="RefSeq" id="WP_134199690.1">
    <property type="nucleotide sequence ID" value="NZ_SOQZ01000003.1"/>
</dbReference>
<evidence type="ECO:0000256" key="1">
    <source>
        <dbReference type="ARBA" id="ARBA00008791"/>
    </source>
</evidence>
<dbReference type="EMBL" id="SOQZ01000003">
    <property type="protein sequence ID" value="TDY11827.1"/>
    <property type="molecule type" value="Genomic_DNA"/>
</dbReference>
<gene>
    <name evidence="3" type="ORF">A8975_1666</name>
</gene>
<sequence>MKNILLLTDFSKSANNAISYALSHFNSSPCHFFLMYVYKSGNFIMDDLMTSSSDTVFDAIIKDEKQELEHYKSKLTDEYKQHQFSTIIDYDDLLSAISQSIELNTIDLIVAGYDGATSLMETVFGSNTLKIIRNIEHPNLIVPEEFHYQNIKNVLIPLDESDKLNTSEFDRLLKFIDLKHTNIHVLRIDNDDTLAESDKLHLEEKAVNYTYNIIKNVALPDAVMTYQQLNEIDLVGLIIEKESFLKRLISESSTTKISKSLNLPLLIVHN</sequence>
<comment type="caution">
    <text evidence="3">The sequence shown here is derived from an EMBL/GenBank/DDBJ whole genome shotgun (WGS) entry which is preliminary data.</text>
</comment>
<evidence type="ECO:0000313" key="3">
    <source>
        <dbReference type="EMBL" id="TDY11827.1"/>
    </source>
</evidence>
<organism evidence="3 4">
    <name type="scientific">Meridianimaribacter flavus</name>
    <dbReference type="NCBI Taxonomy" id="571115"/>
    <lineage>
        <taxon>Bacteria</taxon>
        <taxon>Pseudomonadati</taxon>
        <taxon>Bacteroidota</taxon>
        <taxon>Flavobacteriia</taxon>
        <taxon>Flavobacteriales</taxon>
        <taxon>Flavobacteriaceae</taxon>
        <taxon>Meridianimaribacter</taxon>
    </lineage>
</organism>
<proteinExistence type="inferred from homology"/>
<dbReference type="Gene3D" id="3.40.50.12370">
    <property type="match status" value="1"/>
</dbReference>
<feature type="domain" description="UspA" evidence="2">
    <location>
        <begin position="1"/>
        <end position="143"/>
    </location>
</feature>
<dbReference type="Pfam" id="PF00582">
    <property type="entry name" value="Usp"/>
    <property type="match status" value="1"/>
</dbReference>
<dbReference type="InterPro" id="IPR006015">
    <property type="entry name" value="Universal_stress_UspA"/>
</dbReference>
<comment type="similarity">
    <text evidence="1">Belongs to the universal stress protein A family.</text>
</comment>
<dbReference type="PRINTS" id="PR01438">
    <property type="entry name" value="UNVRSLSTRESS"/>
</dbReference>
<reference evidence="3 4" key="1">
    <citation type="submission" date="2019-03" db="EMBL/GenBank/DDBJ databases">
        <title>Genomic Encyclopedia of Type Strains, Phase III (KMG-III): the genomes of soil and plant-associated and newly described type strains.</title>
        <authorList>
            <person name="Whitman W."/>
        </authorList>
    </citation>
    <scope>NUCLEOTIDE SEQUENCE [LARGE SCALE GENOMIC DNA]</scope>
    <source>
        <strain evidence="3 4">CGMCC 1.10957</strain>
    </source>
</reference>
<evidence type="ECO:0000313" key="4">
    <source>
        <dbReference type="Proteomes" id="UP000294930"/>
    </source>
</evidence>
<dbReference type="InterPro" id="IPR006016">
    <property type="entry name" value="UspA"/>
</dbReference>
<dbReference type="SUPFAM" id="SSF52402">
    <property type="entry name" value="Adenine nucleotide alpha hydrolases-like"/>
    <property type="match status" value="2"/>
</dbReference>
<dbReference type="Proteomes" id="UP000294930">
    <property type="component" value="Unassembled WGS sequence"/>
</dbReference>
<keyword evidence="4" id="KW-1185">Reference proteome</keyword>
<dbReference type="CDD" id="cd00293">
    <property type="entry name" value="USP-like"/>
    <property type="match status" value="1"/>
</dbReference>
<protein>
    <submittedName>
        <fullName evidence="3">Nucleotide-binding universal stress UspA family protein</fullName>
    </submittedName>
</protein>
<evidence type="ECO:0000259" key="2">
    <source>
        <dbReference type="Pfam" id="PF00582"/>
    </source>
</evidence>
<accession>A0ABY2G5Q8</accession>
<name>A0ABY2G5Q8_9FLAO</name>